<name>A0A6C0IGC6_9ZZZZ</name>
<proteinExistence type="predicted"/>
<dbReference type="AlphaFoldDB" id="A0A6C0IGC6"/>
<reference evidence="2" key="1">
    <citation type="journal article" date="2020" name="Nature">
        <title>Giant virus diversity and host interactions through global metagenomics.</title>
        <authorList>
            <person name="Schulz F."/>
            <person name="Roux S."/>
            <person name="Paez-Espino D."/>
            <person name="Jungbluth S."/>
            <person name="Walsh D.A."/>
            <person name="Denef V.J."/>
            <person name="McMahon K.D."/>
            <person name="Konstantinidis K.T."/>
            <person name="Eloe-Fadrosh E.A."/>
            <person name="Kyrpides N.C."/>
            <person name="Woyke T."/>
        </authorList>
    </citation>
    <scope>NUCLEOTIDE SEQUENCE</scope>
    <source>
        <strain evidence="2">GVMAG-M-3300023184-77</strain>
    </source>
</reference>
<keyword evidence="1" id="KW-0472">Membrane</keyword>
<organism evidence="2">
    <name type="scientific">viral metagenome</name>
    <dbReference type="NCBI Taxonomy" id="1070528"/>
    <lineage>
        <taxon>unclassified sequences</taxon>
        <taxon>metagenomes</taxon>
        <taxon>organismal metagenomes</taxon>
    </lineage>
</organism>
<sequence length="60" mass="6800">MNTRELTNLFVPVVLFIVLTPGLLFTLPSESSSKTEQTFTHAAVFLAAYALLRTVFKKYY</sequence>
<keyword evidence="1" id="KW-0812">Transmembrane</keyword>
<evidence type="ECO:0000256" key="1">
    <source>
        <dbReference type="SAM" id="Phobius"/>
    </source>
</evidence>
<evidence type="ECO:0000313" key="2">
    <source>
        <dbReference type="EMBL" id="QHT91585.1"/>
    </source>
</evidence>
<feature type="transmembrane region" description="Helical" evidence="1">
    <location>
        <begin position="7"/>
        <end position="27"/>
    </location>
</feature>
<keyword evidence="1" id="KW-1133">Transmembrane helix</keyword>
<accession>A0A6C0IGC6</accession>
<dbReference type="EMBL" id="MN740166">
    <property type="protein sequence ID" value="QHT91585.1"/>
    <property type="molecule type" value="Genomic_DNA"/>
</dbReference>
<feature type="transmembrane region" description="Helical" evidence="1">
    <location>
        <begin position="39"/>
        <end position="56"/>
    </location>
</feature>
<protein>
    <submittedName>
        <fullName evidence="2">Uncharacterized protein</fullName>
    </submittedName>
</protein>